<proteinExistence type="predicted"/>
<dbReference type="InterPro" id="IPR010770">
    <property type="entry name" value="Ecd"/>
</dbReference>
<organism evidence="2 3">
    <name type="scientific">Pneumocystis murina (strain B123)</name>
    <name type="common">Mouse pneumocystis pneumonia agent</name>
    <name type="synonym">Pneumocystis carinii f. sp. muris</name>
    <dbReference type="NCBI Taxonomy" id="1069680"/>
    <lineage>
        <taxon>Eukaryota</taxon>
        <taxon>Fungi</taxon>
        <taxon>Dikarya</taxon>
        <taxon>Ascomycota</taxon>
        <taxon>Taphrinomycotina</taxon>
        <taxon>Pneumocystomycetes</taxon>
        <taxon>Pneumocystaceae</taxon>
        <taxon>Pneumocystis</taxon>
    </lineage>
</organism>
<protein>
    <recommendedName>
        <fullName evidence="4">SGT1 protein</fullName>
    </recommendedName>
</protein>
<dbReference type="HOGENOM" id="CLU_006241_2_0_1"/>
<reference evidence="3" key="1">
    <citation type="journal article" date="2016" name="Nat. Commun.">
        <title>Genome analysis of three Pneumocystis species reveals adaptation mechanisms to life exclusively in mammalian hosts.</title>
        <authorList>
            <person name="Ma L."/>
            <person name="Chen Z."/>
            <person name="Huang D.W."/>
            <person name="Kutty G."/>
            <person name="Ishihara M."/>
            <person name="Wang H."/>
            <person name="Abouelleil A."/>
            <person name="Bishop L."/>
            <person name="Davey E."/>
            <person name="Deng R."/>
            <person name="Deng X."/>
            <person name="Fan L."/>
            <person name="Fantoni G."/>
            <person name="Fitzgerald M."/>
            <person name="Gogineni E."/>
            <person name="Goldberg J.M."/>
            <person name="Handley G."/>
            <person name="Hu X."/>
            <person name="Huber C."/>
            <person name="Jiao X."/>
            <person name="Jones K."/>
            <person name="Levin J.Z."/>
            <person name="Liu Y."/>
            <person name="Macdonald P."/>
            <person name="Melnikov A."/>
            <person name="Raley C."/>
            <person name="Sassi M."/>
            <person name="Sherman B.T."/>
            <person name="Song X."/>
            <person name="Sykes S."/>
            <person name="Tran B."/>
            <person name="Walsh L."/>
            <person name="Xia Y."/>
            <person name="Yang J."/>
            <person name="Young S."/>
            <person name="Zeng Q."/>
            <person name="Zheng X."/>
            <person name="Stephens R."/>
            <person name="Nusbaum C."/>
            <person name="Birren B.W."/>
            <person name="Azadi P."/>
            <person name="Lempicki R.A."/>
            <person name="Cuomo C.A."/>
            <person name="Kovacs J.A."/>
        </authorList>
    </citation>
    <scope>NUCLEOTIDE SEQUENCE [LARGE SCALE GENOMIC DNA]</scope>
    <source>
        <strain evidence="3">B123</strain>
    </source>
</reference>
<accession>M7NMJ1</accession>
<evidence type="ECO:0000256" key="1">
    <source>
        <dbReference type="SAM" id="Coils"/>
    </source>
</evidence>
<dbReference type="GeneID" id="19896863"/>
<dbReference type="eggNOG" id="KOG2406">
    <property type="taxonomic scope" value="Eukaryota"/>
</dbReference>
<evidence type="ECO:0000313" key="2">
    <source>
        <dbReference type="EMBL" id="EMR08336.1"/>
    </source>
</evidence>
<feature type="coiled-coil region" evidence="1">
    <location>
        <begin position="492"/>
        <end position="519"/>
    </location>
</feature>
<dbReference type="AlphaFoldDB" id="M7NMJ1"/>
<dbReference type="PANTHER" id="PTHR13060">
    <property type="entry name" value="SGT1 PROTEIN HSGT1 SUPPRESSOR OF GCR2"/>
    <property type="match status" value="1"/>
</dbReference>
<name>M7NMJ1_PNEMU</name>
<dbReference type="EMBL" id="AFWA02000010">
    <property type="protein sequence ID" value="EMR08336.1"/>
    <property type="molecule type" value="Genomic_DNA"/>
</dbReference>
<dbReference type="RefSeq" id="XP_007875239.1">
    <property type="nucleotide sequence ID" value="XM_007877048.1"/>
</dbReference>
<dbReference type="VEuPathDB" id="FungiDB:PNEG_03176"/>
<dbReference type="Proteomes" id="UP000011958">
    <property type="component" value="Unassembled WGS sequence"/>
</dbReference>
<dbReference type="Pfam" id="PF07093">
    <property type="entry name" value="SGT1"/>
    <property type="match status" value="1"/>
</dbReference>
<gene>
    <name evidence="2" type="ORF">PNEG_03176</name>
</gene>
<evidence type="ECO:0000313" key="3">
    <source>
        <dbReference type="Proteomes" id="UP000011958"/>
    </source>
</evidence>
<keyword evidence="1" id="KW-0175">Coiled coil</keyword>
<sequence>MFSDVCEYWIYIVTADLLCHEDQVFHLKEVQEIIKTEFMSWIKEYLWHYEPFRLEIYDIPGPVHLYGKTHFREGNQDEWAIVFLLREITRNIKDIYVRIIDSDGEFLLIESSRKLPRWINEKNSTYRVWMNQGRLLIIPPENEKKKREIKGLTLSEGLFFLRNKPEQLIHDEKVEKEAFRRIKGYPEKIKENLHRTQVIVPRKIAHILHTEPNLISAAIHEFCQRDPISFKVCEKMKYFYPEDMVSVVIKMTKTLYAQLKGQSFEKHPLFDLSGSKYDQNVMGMKITCGFEMLSAKTPKNHFEYSLKSDPEWKIFIKKLNATGYFENEKEGSEKYKSLEKHAEKCFLRSCPSNPPITNDPVLQIFDILKHPLPTDEEIAEWPNTYDSDSFLHVSPEELDELMRLKTEISSDEDNIEEMPKHKPISNKPVKSLIEKFEDFVNNENAGLYGVEVECDSFTDNTTTDSDISFDADEFIKIMKETLDFSDEPMTEIKDEKIQNESLQNEQEEDKLELKDFMNAMDTELLSTTLKDSFSNLPSDTVDSINEQDKIDANMHYNLLKNLYESVNGQQDATGPANTMLKSMHLSLPSTHLPT</sequence>
<dbReference type="OMA" id="TKDYIWQ"/>
<comment type="caution">
    <text evidence="2">The sequence shown here is derived from an EMBL/GenBank/DDBJ whole genome shotgun (WGS) entry which is preliminary data.</text>
</comment>
<keyword evidence="3" id="KW-1185">Reference proteome</keyword>
<dbReference type="OrthoDB" id="27237at2759"/>
<dbReference type="STRING" id="1069680.M7NMJ1"/>
<dbReference type="PANTHER" id="PTHR13060:SF0">
    <property type="entry name" value="PROTEIN ECDYSONELESS HOMOLOG"/>
    <property type="match status" value="1"/>
</dbReference>
<dbReference type="GO" id="GO:0005634">
    <property type="term" value="C:nucleus"/>
    <property type="evidence" value="ECO:0007669"/>
    <property type="project" value="TreeGrafter"/>
</dbReference>
<evidence type="ECO:0008006" key="4">
    <source>
        <dbReference type="Google" id="ProtNLM"/>
    </source>
</evidence>